<accession>A0A0C3AEE4</accession>
<feature type="region of interest" description="Disordered" evidence="1">
    <location>
        <begin position="1"/>
        <end position="20"/>
    </location>
</feature>
<dbReference type="GO" id="GO:0034965">
    <property type="term" value="P:intronic box C/D snoRNA processing"/>
    <property type="evidence" value="ECO:0007669"/>
    <property type="project" value="TreeGrafter"/>
</dbReference>
<dbReference type="GO" id="GO:0004526">
    <property type="term" value="F:ribonuclease P activity"/>
    <property type="evidence" value="ECO:0007669"/>
    <property type="project" value="TreeGrafter"/>
</dbReference>
<dbReference type="GO" id="GO:0005655">
    <property type="term" value="C:nucleolar ribonuclease P complex"/>
    <property type="evidence" value="ECO:0007669"/>
    <property type="project" value="TreeGrafter"/>
</dbReference>
<dbReference type="Pfam" id="PF08228">
    <property type="entry name" value="RNase_P_pop3"/>
    <property type="match status" value="2"/>
</dbReference>
<dbReference type="GO" id="GO:0005829">
    <property type="term" value="C:cytosol"/>
    <property type="evidence" value="ECO:0007669"/>
    <property type="project" value="TreeGrafter"/>
</dbReference>
<evidence type="ECO:0000256" key="1">
    <source>
        <dbReference type="SAM" id="MobiDB-lite"/>
    </source>
</evidence>
<dbReference type="PANTHER" id="PTHR28272:SF1">
    <property type="entry name" value="RIBONUCLEASES P_MRP PROTEIN SUBUNIT POP3"/>
    <property type="match status" value="1"/>
</dbReference>
<feature type="compositionally biased region" description="Basic and acidic residues" evidence="1">
    <location>
        <begin position="75"/>
        <end position="88"/>
    </location>
</feature>
<dbReference type="HOGENOM" id="CLU_047273_1_0_1"/>
<dbReference type="STRING" id="933852.A0A0C3AEE4"/>
<dbReference type="GO" id="GO:0006364">
    <property type="term" value="P:rRNA processing"/>
    <property type="evidence" value="ECO:0007669"/>
    <property type="project" value="InterPro"/>
</dbReference>
<name>A0A0C3AEE4_SERVB</name>
<reference evidence="3" key="2">
    <citation type="submission" date="2015-01" db="EMBL/GenBank/DDBJ databases">
        <title>Evolutionary Origins and Diversification of the Mycorrhizal Mutualists.</title>
        <authorList>
            <consortium name="DOE Joint Genome Institute"/>
            <consortium name="Mycorrhizal Genomics Consortium"/>
            <person name="Kohler A."/>
            <person name="Kuo A."/>
            <person name="Nagy L.G."/>
            <person name="Floudas D."/>
            <person name="Copeland A."/>
            <person name="Barry K.W."/>
            <person name="Cichocki N."/>
            <person name="Veneault-Fourrey C."/>
            <person name="LaButti K."/>
            <person name="Lindquist E.A."/>
            <person name="Lipzen A."/>
            <person name="Lundell T."/>
            <person name="Morin E."/>
            <person name="Murat C."/>
            <person name="Riley R."/>
            <person name="Ohm R."/>
            <person name="Sun H."/>
            <person name="Tunlid A."/>
            <person name="Henrissat B."/>
            <person name="Grigoriev I.V."/>
            <person name="Hibbett D.S."/>
            <person name="Martin F."/>
        </authorList>
    </citation>
    <scope>NUCLEOTIDE SEQUENCE [LARGE SCALE GENOMIC DNA]</scope>
    <source>
        <strain evidence="3">MAFF 305830</strain>
    </source>
</reference>
<proteinExistence type="predicted"/>
<feature type="region of interest" description="Disordered" evidence="1">
    <location>
        <begin position="69"/>
        <end position="97"/>
    </location>
</feature>
<dbReference type="AlphaFoldDB" id="A0A0C3AEE4"/>
<dbReference type="OrthoDB" id="20109at2759"/>
<dbReference type="GO" id="GO:0008033">
    <property type="term" value="P:tRNA processing"/>
    <property type="evidence" value="ECO:0007669"/>
    <property type="project" value="InterPro"/>
</dbReference>
<feature type="compositionally biased region" description="Polar residues" evidence="1">
    <location>
        <begin position="1"/>
        <end position="12"/>
    </location>
</feature>
<sequence length="336" mass="37330">MNNAKTVASGVSQRARKTTKSKAVFKPVLDNPFSIAWPEILQNVQVSLLEATVAFFSCLKEYHIQRGLQSRSRKRAESKARLETREASSSELPLPDAVMREASTLTQPGENKKGPDHDNKQAEAITIEPEVLQHAKFGANEVVKMLERYISTIRQSLLDKKAVDEGTITPLAVLACRWDVNPPSLFSHIPHLVASANTLASMYHLSFPDSHPFPEVKLVNLPKHAENSLSEALGMRRVSIVALNSNAILSTKMGGLLKMVPRLATPWLIPTTNPTIFVPSHKPTHIKHLKTTAPVDMRAAKQERVEVRKAAKERRKKKAQITVPRTTSDAQMIIDK</sequence>
<dbReference type="PANTHER" id="PTHR28272">
    <property type="entry name" value="RIBONUCLEASES P/MRP PROTEIN SUBUNIT POP3"/>
    <property type="match status" value="1"/>
</dbReference>
<reference evidence="2 3" key="1">
    <citation type="submission" date="2014-04" db="EMBL/GenBank/DDBJ databases">
        <authorList>
            <consortium name="DOE Joint Genome Institute"/>
            <person name="Kuo A."/>
            <person name="Zuccaro A."/>
            <person name="Kohler A."/>
            <person name="Nagy L.G."/>
            <person name="Floudas D."/>
            <person name="Copeland A."/>
            <person name="Barry K.W."/>
            <person name="Cichocki N."/>
            <person name="Veneault-Fourrey C."/>
            <person name="LaButti K."/>
            <person name="Lindquist E.A."/>
            <person name="Lipzen A."/>
            <person name="Lundell T."/>
            <person name="Morin E."/>
            <person name="Murat C."/>
            <person name="Sun H."/>
            <person name="Tunlid A."/>
            <person name="Henrissat B."/>
            <person name="Grigoriev I.V."/>
            <person name="Hibbett D.S."/>
            <person name="Martin F."/>
            <person name="Nordberg H.P."/>
            <person name="Cantor M.N."/>
            <person name="Hua S.X."/>
        </authorList>
    </citation>
    <scope>NUCLEOTIDE SEQUENCE [LARGE SCALE GENOMIC DNA]</scope>
    <source>
        <strain evidence="2 3">MAFF 305830</strain>
    </source>
</reference>
<evidence type="ECO:0000313" key="3">
    <source>
        <dbReference type="Proteomes" id="UP000054097"/>
    </source>
</evidence>
<protein>
    <submittedName>
        <fullName evidence="2">Uncharacterized protein</fullName>
    </submittedName>
</protein>
<dbReference type="Proteomes" id="UP000054097">
    <property type="component" value="Unassembled WGS sequence"/>
</dbReference>
<organism evidence="2 3">
    <name type="scientific">Serendipita vermifera MAFF 305830</name>
    <dbReference type="NCBI Taxonomy" id="933852"/>
    <lineage>
        <taxon>Eukaryota</taxon>
        <taxon>Fungi</taxon>
        <taxon>Dikarya</taxon>
        <taxon>Basidiomycota</taxon>
        <taxon>Agaricomycotina</taxon>
        <taxon>Agaricomycetes</taxon>
        <taxon>Sebacinales</taxon>
        <taxon>Serendipitaceae</taxon>
        <taxon>Serendipita</taxon>
    </lineage>
</organism>
<evidence type="ECO:0000313" key="2">
    <source>
        <dbReference type="EMBL" id="KIM23025.1"/>
    </source>
</evidence>
<dbReference type="EMBL" id="KN824344">
    <property type="protein sequence ID" value="KIM23025.1"/>
    <property type="molecule type" value="Genomic_DNA"/>
</dbReference>
<dbReference type="GO" id="GO:0000172">
    <property type="term" value="C:ribonuclease MRP complex"/>
    <property type="evidence" value="ECO:0007669"/>
    <property type="project" value="TreeGrafter"/>
</dbReference>
<dbReference type="InterPro" id="IPR013241">
    <property type="entry name" value="RNase_P_Pop3"/>
</dbReference>
<dbReference type="GO" id="GO:0000171">
    <property type="term" value="F:ribonuclease MRP activity"/>
    <property type="evidence" value="ECO:0007669"/>
    <property type="project" value="TreeGrafter"/>
</dbReference>
<gene>
    <name evidence="2" type="ORF">M408DRAFT_268368</name>
</gene>
<keyword evidence="3" id="KW-1185">Reference proteome</keyword>